<sequence length="488" mass="51196">MPTNSNCIVEADGQPVLNITIHEGSCKDTLRAQMLVPRSGGDVETHPWHKVLTMDCSPVSNGWHKQLSSTSSALEGCKRFPLQGALGDTTASIPTPSGASDECRPILSIAAINTDEIETQNLLDDLDGLYDFSDGSAKTRERAQCHETNVSTSDTRDARPSKADPDRIVGGQHGSKIPRRPMALIGQPSATRRTPMLQSAAGIEKPRRGDDGSNLLDDGGLGDMSDSEAMKLIGDLGGFGTKRVEGHLGGSKPSITATASVTGDDGETVHAPGIHALPDMDDAEVRNIIQQFGGFSKSREHCTAAEGPRLSAKKTVPTTPTRKPLAPQVMVPAPAPAPAPAQHASPSADSQPETAAQSPASKFPSRKDVLSARRALMAEGGKPSTSAFNSPAKTPSRSSLLRKSGVTQPSSASIGGRPTTVSSPSSARQLVFRSPNLKRPLARPSFSTPTKRVLVDSGGKGGCVGSEEEGIAQHATRPSPYQQRIPVT</sequence>
<feature type="compositionally biased region" description="Polar residues" evidence="1">
    <location>
        <begin position="383"/>
        <end position="428"/>
    </location>
</feature>
<dbReference type="Proteomes" id="UP001140011">
    <property type="component" value="Unassembled WGS sequence"/>
</dbReference>
<evidence type="ECO:0000313" key="2">
    <source>
        <dbReference type="EMBL" id="KAJ2751724.1"/>
    </source>
</evidence>
<protein>
    <submittedName>
        <fullName evidence="2">Uncharacterized protein</fullName>
    </submittedName>
</protein>
<evidence type="ECO:0000256" key="1">
    <source>
        <dbReference type="SAM" id="MobiDB-lite"/>
    </source>
</evidence>
<dbReference type="OrthoDB" id="5563673at2759"/>
<reference evidence="2" key="1">
    <citation type="submission" date="2022-07" db="EMBL/GenBank/DDBJ databases">
        <title>Phylogenomic reconstructions and comparative analyses of Kickxellomycotina fungi.</title>
        <authorList>
            <person name="Reynolds N.K."/>
            <person name="Stajich J.E."/>
            <person name="Barry K."/>
            <person name="Grigoriev I.V."/>
            <person name="Crous P."/>
            <person name="Smith M.E."/>
        </authorList>
    </citation>
    <scope>NUCLEOTIDE SEQUENCE</scope>
    <source>
        <strain evidence="2">BCRC 34297</strain>
    </source>
</reference>
<proteinExistence type="predicted"/>
<dbReference type="AlphaFoldDB" id="A0A9W8LA55"/>
<feature type="compositionally biased region" description="Low complexity" evidence="1">
    <location>
        <begin position="313"/>
        <end position="332"/>
    </location>
</feature>
<name>A0A9W8LA55_9FUNG</name>
<organism evidence="2 3">
    <name type="scientific">Coemansia pectinata</name>
    <dbReference type="NCBI Taxonomy" id="1052879"/>
    <lineage>
        <taxon>Eukaryota</taxon>
        <taxon>Fungi</taxon>
        <taxon>Fungi incertae sedis</taxon>
        <taxon>Zoopagomycota</taxon>
        <taxon>Kickxellomycotina</taxon>
        <taxon>Kickxellomycetes</taxon>
        <taxon>Kickxellales</taxon>
        <taxon>Kickxellaceae</taxon>
        <taxon>Coemansia</taxon>
    </lineage>
</organism>
<dbReference type="EMBL" id="JANBUH010000365">
    <property type="protein sequence ID" value="KAJ2751724.1"/>
    <property type="molecule type" value="Genomic_DNA"/>
</dbReference>
<keyword evidence="3" id="KW-1185">Reference proteome</keyword>
<feature type="region of interest" description="Disordered" evidence="1">
    <location>
        <begin position="139"/>
        <end position="180"/>
    </location>
</feature>
<accession>A0A9W8LA55</accession>
<evidence type="ECO:0000313" key="3">
    <source>
        <dbReference type="Proteomes" id="UP001140011"/>
    </source>
</evidence>
<gene>
    <name evidence="2" type="ORF">GGI19_004295</name>
</gene>
<comment type="caution">
    <text evidence="2">The sequence shown here is derived from an EMBL/GenBank/DDBJ whole genome shotgun (WGS) entry which is preliminary data.</text>
</comment>
<feature type="region of interest" description="Disordered" evidence="1">
    <location>
        <begin position="298"/>
        <end position="367"/>
    </location>
</feature>
<feature type="non-terminal residue" evidence="2">
    <location>
        <position position="488"/>
    </location>
</feature>
<feature type="compositionally biased region" description="Basic and acidic residues" evidence="1">
    <location>
        <begin position="154"/>
        <end position="167"/>
    </location>
</feature>
<feature type="compositionally biased region" description="Low complexity" evidence="1">
    <location>
        <begin position="340"/>
        <end position="352"/>
    </location>
</feature>
<feature type="region of interest" description="Disordered" evidence="1">
    <location>
        <begin position="200"/>
        <end position="222"/>
    </location>
</feature>
<feature type="region of interest" description="Disordered" evidence="1">
    <location>
        <begin position="379"/>
        <end position="488"/>
    </location>
</feature>